<keyword evidence="4" id="KW-1185">Reference proteome</keyword>
<proteinExistence type="predicted"/>
<dbReference type="PROSITE" id="PS51257">
    <property type="entry name" value="PROKAR_LIPOPROTEIN"/>
    <property type="match status" value="1"/>
</dbReference>
<dbReference type="Proteomes" id="UP001500121">
    <property type="component" value="Unassembled WGS sequence"/>
</dbReference>
<feature type="signal peptide" evidence="2">
    <location>
        <begin position="1"/>
        <end position="27"/>
    </location>
</feature>
<protein>
    <submittedName>
        <fullName evidence="3">Uncharacterized protein</fullName>
    </submittedName>
</protein>
<reference evidence="4" key="1">
    <citation type="journal article" date="2019" name="Int. J. Syst. Evol. Microbiol.">
        <title>The Global Catalogue of Microorganisms (GCM) 10K type strain sequencing project: providing services to taxonomists for standard genome sequencing and annotation.</title>
        <authorList>
            <consortium name="The Broad Institute Genomics Platform"/>
            <consortium name="The Broad Institute Genome Sequencing Center for Infectious Disease"/>
            <person name="Wu L."/>
            <person name="Ma J."/>
        </authorList>
    </citation>
    <scope>NUCLEOTIDE SEQUENCE [LARGE SCALE GENOMIC DNA]</scope>
    <source>
        <strain evidence="4">JCM 19015</strain>
    </source>
</reference>
<comment type="caution">
    <text evidence="3">The sequence shown here is derived from an EMBL/GenBank/DDBJ whole genome shotgun (WGS) entry which is preliminary data.</text>
</comment>
<feature type="compositionally biased region" description="Low complexity" evidence="1">
    <location>
        <begin position="41"/>
        <end position="60"/>
    </location>
</feature>
<evidence type="ECO:0000313" key="3">
    <source>
        <dbReference type="EMBL" id="GAA4753959.1"/>
    </source>
</evidence>
<evidence type="ECO:0000313" key="4">
    <source>
        <dbReference type="Proteomes" id="UP001500121"/>
    </source>
</evidence>
<keyword evidence="2" id="KW-0732">Signal</keyword>
<organism evidence="3 4">
    <name type="scientific">Amnibacterium soli</name>
    <dbReference type="NCBI Taxonomy" id="1282736"/>
    <lineage>
        <taxon>Bacteria</taxon>
        <taxon>Bacillati</taxon>
        <taxon>Actinomycetota</taxon>
        <taxon>Actinomycetes</taxon>
        <taxon>Micrococcales</taxon>
        <taxon>Microbacteriaceae</taxon>
        <taxon>Amnibacterium</taxon>
    </lineage>
</organism>
<evidence type="ECO:0000256" key="1">
    <source>
        <dbReference type="SAM" id="MobiDB-lite"/>
    </source>
</evidence>
<feature type="region of interest" description="Disordered" evidence="1">
    <location>
        <begin position="30"/>
        <end position="60"/>
    </location>
</feature>
<sequence length="182" mass="17712">MGEHRPNRILRAVGVATLIVAAATVLSSCSQSGVVPGDEGTSTASPAASPATVAPTPTETVASDIPAPVVTPVASSAPTASSDARTAVVPFITTADWDASAAALDVSAIVPGIVEGGGTCTVTLTNGSTTRTAESGGVAAASYTGCEAVAVKDLAAGTWQVQVRYSSAKAVGTSKIRSAQAG</sequence>
<name>A0ABP8ZDP4_9MICO</name>
<accession>A0ABP8ZDP4</accession>
<dbReference type="EMBL" id="BAABLP010000006">
    <property type="protein sequence ID" value="GAA4753959.1"/>
    <property type="molecule type" value="Genomic_DNA"/>
</dbReference>
<gene>
    <name evidence="3" type="ORF">GCM10025783_28620</name>
</gene>
<evidence type="ECO:0000256" key="2">
    <source>
        <dbReference type="SAM" id="SignalP"/>
    </source>
</evidence>
<feature type="chain" id="PRO_5046383029" evidence="2">
    <location>
        <begin position="28"/>
        <end position="182"/>
    </location>
</feature>